<reference evidence="1 2" key="1">
    <citation type="submission" date="2014-06" db="EMBL/GenBank/DDBJ databases">
        <title>Evolutionary Origins and Diversification of the Mycorrhizal Mutualists.</title>
        <authorList>
            <consortium name="DOE Joint Genome Institute"/>
            <consortium name="Mycorrhizal Genomics Consortium"/>
            <person name="Kohler A."/>
            <person name="Kuo A."/>
            <person name="Nagy L.G."/>
            <person name="Floudas D."/>
            <person name="Copeland A."/>
            <person name="Barry K.W."/>
            <person name="Cichocki N."/>
            <person name="Veneault-Fourrey C."/>
            <person name="LaButti K."/>
            <person name="Lindquist E.A."/>
            <person name="Lipzen A."/>
            <person name="Lundell T."/>
            <person name="Morin E."/>
            <person name="Murat C."/>
            <person name="Riley R."/>
            <person name="Ohm R."/>
            <person name="Sun H."/>
            <person name="Tunlid A."/>
            <person name="Henrissat B."/>
            <person name="Grigoriev I.V."/>
            <person name="Hibbett D.S."/>
            <person name="Martin F."/>
        </authorList>
    </citation>
    <scope>NUCLEOTIDE SEQUENCE [LARGE SCALE GENOMIC DNA]</scope>
    <source>
        <strain evidence="1 2">SS14</strain>
    </source>
</reference>
<name>A0A0C9U011_SPHS4</name>
<protein>
    <submittedName>
        <fullName evidence="1">Unplaced genomic scaffold SPHSTscaffold_108, whole genome shotgun sequence</fullName>
    </submittedName>
</protein>
<gene>
    <name evidence="1" type="ORF">M422DRAFT_51291</name>
</gene>
<dbReference type="Proteomes" id="UP000054279">
    <property type="component" value="Unassembled WGS sequence"/>
</dbReference>
<keyword evidence="2" id="KW-1185">Reference proteome</keyword>
<proteinExistence type="predicted"/>
<dbReference type="AlphaFoldDB" id="A0A0C9U011"/>
<evidence type="ECO:0000313" key="1">
    <source>
        <dbReference type="EMBL" id="KIJ35993.1"/>
    </source>
</evidence>
<dbReference type="HOGENOM" id="CLU_150839_0_0_1"/>
<evidence type="ECO:0000313" key="2">
    <source>
        <dbReference type="Proteomes" id="UP000054279"/>
    </source>
</evidence>
<dbReference type="EMBL" id="KN837183">
    <property type="protein sequence ID" value="KIJ35993.1"/>
    <property type="molecule type" value="Genomic_DNA"/>
</dbReference>
<organism evidence="1 2">
    <name type="scientific">Sphaerobolus stellatus (strain SS14)</name>
    <dbReference type="NCBI Taxonomy" id="990650"/>
    <lineage>
        <taxon>Eukaryota</taxon>
        <taxon>Fungi</taxon>
        <taxon>Dikarya</taxon>
        <taxon>Basidiomycota</taxon>
        <taxon>Agaricomycotina</taxon>
        <taxon>Agaricomycetes</taxon>
        <taxon>Phallomycetidae</taxon>
        <taxon>Geastrales</taxon>
        <taxon>Sphaerobolaceae</taxon>
        <taxon>Sphaerobolus</taxon>
    </lineage>
</organism>
<accession>A0A0C9U011</accession>
<sequence length="143" mass="16816">MYSEKINSYLNALIDTQSLRQKVTFLGITLLIIVEHSYFFWDQDRKDNPAHFTTAMILYKESGNYMPVIQAVKQAFEEDGDASFGLWPTPAREAARNTLNHKLLRVVMDNRLSKDSLEEQLEKIREINQQDWMKTWMSMEISH</sequence>
<dbReference type="OrthoDB" id="3321297at2759"/>